<dbReference type="Proteomes" id="UP000283269">
    <property type="component" value="Unassembled WGS sequence"/>
</dbReference>
<feature type="compositionally biased region" description="Basic and acidic residues" evidence="1">
    <location>
        <begin position="216"/>
        <end position="227"/>
    </location>
</feature>
<feature type="compositionally biased region" description="Acidic residues" evidence="1">
    <location>
        <begin position="94"/>
        <end position="117"/>
    </location>
</feature>
<sequence>MPVEEPPRKPPMAMPNVFVVPPEEDQTPPWCFFHAENPELSQIAEQSETPEHSAVFEMSADSPSQNFSRDVGSMPGKNFETVSIVEALLRNRDEGDDSESETSFEGEIEVGEDEDEDAHSIQENDRHESSRDHDRGSADDSDVIEVVKVSRRKSLAEDRGDSQSVRAFSEFKRSGTLKSRASKVFRSLRGTLRSKPRAQDIFPPPLPTRRASQKSRKAEPSERETVARPRTPTISRRGSGVLSQLFTAPSIKPRTSISSFNERISVPDETDQPPSPPMSPQSSHFGSVPLSRRTSVYTLGQEDETRLRAASPTPTTISSKSTNRRRSFSIMKLFSFSSSNTASTAPASPMPTATIPYDESDRATPTQHSNSSTPSATSSISTVSSPQPQTPTNSEEITPVRLVTKDESTEPPMFGNFDSVFETNVGLNLGLGLSLDDLNESSISSQQTTPRKSERSNNGGPSRTGYSHDDSGDTSLEMRLDSFHFDDLSFDANRF</sequence>
<keyword evidence="3" id="KW-1185">Reference proteome</keyword>
<feature type="compositionally biased region" description="Low complexity" evidence="1">
    <location>
        <begin position="369"/>
        <end position="394"/>
    </location>
</feature>
<feature type="region of interest" description="Disordered" evidence="1">
    <location>
        <begin position="339"/>
        <end position="400"/>
    </location>
</feature>
<feature type="compositionally biased region" description="Basic and acidic residues" evidence="1">
    <location>
        <begin position="118"/>
        <end position="138"/>
    </location>
</feature>
<feature type="region of interest" description="Disordered" evidence="1">
    <location>
        <begin position="440"/>
        <end position="475"/>
    </location>
</feature>
<feature type="region of interest" description="Disordered" evidence="1">
    <location>
        <begin position="90"/>
        <end position="146"/>
    </location>
</feature>
<dbReference type="OrthoDB" id="3066311at2759"/>
<feature type="compositionally biased region" description="Polar residues" evidence="1">
    <location>
        <begin position="232"/>
        <end position="262"/>
    </location>
</feature>
<organism evidence="2 3">
    <name type="scientific">Psilocybe cyanescens</name>
    <dbReference type="NCBI Taxonomy" id="93625"/>
    <lineage>
        <taxon>Eukaryota</taxon>
        <taxon>Fungi</taxon>
        <taxon>Dikarya</taxon>
        <taxon>Basidiomycota</taxon>
        <taxon>Agaricomycotina</taxon>
        <taxon>Agaricomycetes</taxon>
        <taxon>Agaricomycetidae</taxon>
        <taxon>Agaricales</taxon>
        <taxon>Agaricineae</taxon>
        <taxon>Strophariaceae</taxon>
        <taxon>Psilocybe</taxon>
    </lineage>
</organism>
<dbReference type="InParanoid" id="A0A409XE53"/>
<gene>
    <name evidence="2" type="ORF">CVT25_006425</name>
</gene>
<name>A0A409XE53_PSICY</name>
<evidence type="ECO:0000313" key="3">
    <source>
        <dbReference type="Proteomes" id="UP000283269"/>
    </source>
</evidence>
<proteinExistence type="predicted"/>
<dbReference type="EMBL" id="NHYD01001946">
    <property type="protein sequence ID" value="PPQ89052.1"/>
    <property type="molecule type" value="Genomic_DNA"/>
</dbReference>
<feature type="compositionally biased region" description="Low complexity" evidence="1">
    <location>
        <begin position="311"/>
        <end position="321"/>
    </location>
</feature>
<dbReference type="AlphaFoldDB" id="A0A409XE53"/>
<feature type="compositionally biased region" description="Basic and acidic residues" evidence="1">
    <location>
        <begin position="466"/>
        <end position="475"/>
    </location>
</feature>
<evidence type="ECO:0000256" key="1">
    <source>
        <dbReference type="SAM" id="MobiDB-lite"/>
    </source>
</evidence>
<feature type="compositionally biased region" description="Low complexity" evidence="1">
    <location>
        <begin position="339"/>
        <end position="356"/>
    </location>
</feature>
<feature type="compositionally biased region" description="Polar residues" evidence="1">
    <location>
        <begin position="443"/>
        <end position="465"/>
    </location>
</feature>
<comment type="caution">
    <text evidence="2">The sequence shown here is derived from an EMBL/GenBank/DDBJ whole genome shotgun (WGS) entry which is preliminary data.</text>
</comment>
<accession>A0A409XE53</accession>
<feature type="region of interest" description="Disordered" evidence="1">
    <location>
        <begin position="187"/>
        <end position="324"/>
    </location>
</feature>
<feature type="region of interest" description="Disordered" evidence="1">
    <location>
        <begin position="45"/>
        <end position="76"/>
    </location>
</feature>
<evidence type="ECO:0000313" key="2">
    <source>
        <dbReference type="EMBL" id="PPQ89052.1"/>
    </source>
</evidence>
<protein>
    <submittedName>
        <fullName evidence="2">Uncharacterized protein</fullName>
    </submittedName>
</protein>
<reference evidence="2 3" key="1">
    <citation type="journal article" date="2018" name="Evol. Lett.">
        <title>Horizontal gene cluster transfer increased hallucinogenic mushroom diversity.</title>
        <authorList>
            <person name="Reynolds H.T."/>
            <person name="Vijayakumar V."/>
            <person name="Gluck-Thaler E."/>
            <person name="Korotkin H.B."/>
            <person name="Matheny P.B."/>
            <person name="Slot J.C."/>
        </authorList>
    </citation>
    <scope>NUCLEOTIDE SEQUENCE [LARGE SCALE GENOMIC DNA]</scope>
    <source>
        <strain evidence="2 3">2631</strain>
    </source>
</reference>